<feature type="domain" description="Response regulatory" evidence="8">
    <location>
        <begin position="3"/>
        <end position="117"/>
    </location>
</feature>
<dbReference type="InterPro" id="IPR027417">
    <property type="entry name" value="P-loop_NTPase"/>
</dbReference>
<dbReference type="SUPFAM" id="SSF46689">
    <property type="entry name" value="Homeodomain-like"/>
    <property type="match status" value="1"/>
</dbReference>
<dbReference type="SUPFAM" id="SSF52540">
    <property type="entry name" value="P-loop containing nucleoside triphosphate hydrolases"/>
    <property type="match status" value="1"/>
</dbReference>
<keyword evidence="3" id="KW-0805">Transcription regulation</keyword>
<dbReference type="InterPro" id="IPR001789">
    <property type="entry name" value="Sig_transdc_resp-reg_receiver"/>
</dbReference>
<dbReference type="GO" id="GO:0005524">
    <property type="term" value="F:ATP binding"/>
    <property type="evidence" value="ECO:0007669"/>
    <property type="project" value="UniProtKB-KW"/>
</dbReference>
<dbReference type="PANTHER" id="PTHR32071:SF21">
    <property type="entry name" value="TRANSCRIPTIONAL REGULATORY PROTEIN FLGR"/>
    <property type="match status" value="1"/>
</dbReference>
<dbReference type="GO" id="GO:0006355">
    <property type="term" value="P:regulation of DNA-templated transcription"/>
    <property type="evidence" value="ECO:0007669"/>
    <property type="project" value="InterPro"/>
</dbReference>
<evidence type="ECO:0000256" key="1">
    <source>
        <dbReference type="ARBA" id="ARBA00022741"/>
    </source>
</evidence>
<dbReference type="SUPFAM" id="SSF52172">
    <property type="entry name" value="CheY-like"/>
    <property type="match status" value="1"/>
</dbReference>
<feature type="modified residue" description="4-aspartylphosphate" evidence="6">
    <location>
        <position position="52"/>
    </location>
</feature>
<keyword evidence="1" id="KW-0547">Nucleotide-binding</keyword>
<dbReference type="Pfam" id="PF02954">
    <property type="entry name" value="HTH_8"/>
    <property type="match status" value="1"/>
</dbReference>
<reference evidence="9" key="2">
    <citation type="submission" date="2021-08" db="EMBL/GenBank/DDBJ databases">
        <authorList>
            <person name="Dalcin Martins P."/>
        </authorList>
    </citation>
    <scope>NUCLEOTIDE SEQUENCE</scope>
    <source>
        <strain evidence="9">MAG_39</strain>
    </source>
</reference>
<dbReference type="GO" id="GO:0043565">
    <property type="term" value="F:sequence-specific DNA binding"/>
    <property type="evidence" value="ECO:0007669"/>
    <property type="project" value="InterPro"/>
</dbReference>
<keyword evidence="5" id="KW-0804">Transcription</keyword>
<dbReference type="Proteomes" id="UP000705867">
    <property type="component" value="Unassembled WGS sequence"/>
</dbReference>
<keyword evidence="4" id="KW-0238">DNA-binding</keyword>
<keyword evidence="6" id="KW-0597">Phosphoprotein</keyword>
<name>A0A953JB25_9BACT</name>
<dbReference type="EMBL" id="JAIOIV010000073">
    <property type="protein sequence ID" value="MBZ0156329.1"/>
    <property type="molecule type" value="Genomic_DNA"/>
</dbReference>
<gene>
    <name evidence="9" type="ORF">K8I29_09000</name>
</gene>
<dbReference type="InterPro" id="IPR002197">
    <property type="entry name" value="HTH_Fis"/>
</dbReference>
<dbReference type="InterPro" id="IPR011006">
    <property type="entry name" value="CheY-like_superfamily"/>
</dbReference>
<evidence type="ECO:0000256" key="5">
    <source>
        <dbReference type="ARBA" id="ARBA00023163"/>
    </source>
</evidence>
<evidence type="ECO:0000256" key="2">
    <source>
        <dbReference type="ARBA" id="ARBA00022840"/>
    </source>
</evidence>
<dbReference type="PANTHER" id="PTHR32071">
    <property type="entry name" value="TRANSCRIPTIONAL REGULATORY PROTEIN"/>
    <property type="match status" value="1"/>
</dbReference>
<evidence type="ECO:0000256" key="6">
    <source>
        <dbReference type="PROSITE-ProRule" id="PRU00169"/>
    </source>
</evidence>
<evidence type="ECO:0000256" key="3">
    <source>
        <dbReference type="ARBA" id="ARBA00023015"/>
    </source>
</evidence>
<dbReference type="SMART" id="SM00448">
    <property type="entry name" value="REC"/>
    <property type="match status" value="1"/>
</dbReference>
<dbReference type="PRINTS" id="PR01590">
    <property type="entry name" value="HTHFIS"/>
</dbReference>
<evidence type="ECO:0000313" key="10">
    <source>
        <dbReference type="Proteomes" id="UP000705867"/>
    </source>
</evidence>
<evidence type="ECO:0000313" key="9">
    <source>
        <dbReference type="EMBL" id="MBZ0156329.1"/>
    </source>
</evidence>
<dbReference type="AlphaFoldDB" id="A0A953JB25"/>
<dbReference type="InterPro" id="IPR002078">
    <property type="entry name" value="Sigma_54_int"/>
</dbReference>
<dbReference type="PROSITE" id="PS00676">
    <property type="entry name" value="SIGMA54_INTERACT_2"/>
    <property type="match status" value="1"/>
</dbReference>
<accession>A0A953JB25</accession>
<dbReference type="Gene3D" id="3.40.50.2300">
    <property type="match status" value="1"/>
</dbReference>
<dbReference type="PROSITE" id="PS00675">
    <property type="entry name" value="SIGMA54_INTERACT_1"/>
    <property type="match status" value="1"/>
</dbReference>
<protein>
    <submittedName>
        <fullName evidence="9">Sigma-54 dependent transcriptional regulator</fullName>
    </submittedName>
</protein>
<dbReference type="CDD" id="cd00009">
    <property type="entry name" value="AAA"/>
    <property type="match status" value="1"/>
</dbReference>
<dbReference type="Gene3D" id="1.10.8.60">
    <property type="match status" value="1"/>
</dbReference>
<dbReference type="PROSITE" id="PS50110">
    <property type="entry name" value="RESPONSE_REGULATORY"/>
    <property type="match status" value="1"/>
</dbReference>
<dbReference type="InterPro" id="IPR009057">
    <property type="entry name" value="Homeodomain-like_sf"/>
</dbReference>
<dbReference type="PROSITE" id="PS50045">
    <property type="entry name" value="SIGMA54_INTERACT_4"/>
    <property type="match status" value="1"/>
</dbReference>
<proteinExistence type="predicted"/>
<dbReference type="GO" id="GO:0000160">
    <property type="term" value="P:phosphorelay signal transduction system"/>
    <property type="evidence" value="ECO:0007669"/>
    <property type="project" value="InterPro"/>
</dbReference>
<dbReference type="InterPro" id="IPR058031">
    <property type="entry name" value="AAA_lid_NorR"/>
</dbReference>
<dbReference type="Pfam" id="PF25601">
    <property type="entry name" value="AAA_lid_14"/>
    <property type="match status" value="1"/>
</dbReference>
<dbReference type="InterPro" id="IPR025943">
    <property type="entry name" value="Sigma_54_int_dom_ATP-bd_2"/>
</dbReference>
<dbReference type="Gene3D" id="3.40.50.300">
    <property type="entry name" value="P-loop containing nucleotide triphosphate hydrolases"/>
    <property type="match status" value="1"/>
</dbReference>
<comment type="caution">
    <text evidence="9">The sequence shown here is derived from an EMBL/GenBank/DDBJ whole genome shotgun (WGS) entry which is preliminary data.</text>
</comment>
<dbReference type="CDD" id="cd00156">
    <property type="entry name" value="REC"/>
    <property type="match status" value="1"/>
</dbReference>
<evidence type="ECO:0000259" key="8">
    <source>
        <dbReference type="PROSITE" id="PS50110"/>
    </source>
</evidence>
<dbReference type="InterPro" id="IPR025662">
    <property type="entry name" value="Sigma_54_int_dom_ATP-bd_1"/>
</dbReference>
<organism evidence="9 10">
    <name type="scientific">Candidatus Nitrobium versatile</name>
    <dbReference type="NCBI Taxonomy" id="2884831"/>
    <lineage>
        <taxon>Bacteria</taxon>
        <taxon>Pseudomonadati</taxon>
        <taxon>Nitrospirota</taxon>
        <taxon>Nitrospiria</taxon>
        <taxon>Nitrospirales</taxon>
        <taxon>Nitrospiraceae</taxon>
        <taxon>Candidatus Nitrobium</taxon>
    </lineage>
</organism>
<evidence type="ECO:0000259" key="7">
    <source>
        <dbReference type="PROSITE" id="PS50045"/>
    </source>
</evidence>
<dbReference type="Gene3D" id="1.10.10.60">
    <property type="entry name" value="Homeodomain-like"/>
    <property type="match status" value="1"/>
</dbReference>
<evidence type="ECO:0000256" key="4">
    <source>
        <dbReference type="ARBA" id="ARBA00023125"/>
    </source>
</evidence>
<feature type="domain" description="Sigma-54 factor interaction" evidence="7">
    <location>
        <begin position="124"/>
        <end position="352"/>
    </location>
</feature>
<keyword evidence="2" id="KW-0067">ATP-binding</keyword>
<dbReference type="Pfam" id="PF00158">
    <property type="entry name" value="Sigma54_activat"/>
    <property type="match status" value="1"/>
</dbReference>
<dbReference type="FunFam" id="3.40.50.300:FF:000006">
    <property type="entry name" value="DNA-binding transcriptional regulator NtrC"/>
    <property type="match status" value="1"/>
</dbReference>
<dbReference type="InterPro" id="IPR003593">
    <property type="entry name" value="AAA+_ATPase"/>
</dbReference>
<sequence>MKSVLIVDDEMDMAMALRESLKRCGFNPVVFHNPVEALQECNLNDFSLVITDMKMPKMNGIEFLQEIRRKNIFVPVIVITGYGTVENAVDAMKLGATDYIIKPFSFPMLSQVIERILPSGGEDSIAESPVMKHILSIAREVAKSDITVLLTGESGTGKEVVARLIHRNSSRTERPFIAINCAAISESLLESELFGHEKGAFTGAVERRQGKFELANKGTLLLDEVSEMAYPLQAKLLRALQEREIDRIGGRTPLPVDVRIIATTNKDLLSEVRKGNFREDLYYRLNVFPIKLPPLRERREDIVPLANFFLSKLSAKMNRVLALSADFIDYLLKKSWEGNVRELENFIYRSAVIARGEVLLPPPDAFAEGNPSDPSGGRTGSLKDMEREMIIETLRKTSGNRTKAAEVLGVSVRTIRNKIKEYGISEEELKE</sequence>
<dbReference type="SMART" id="SM00382">
    <property type="entry name" value="AAA"/>
    <property type="match status" value="1"/>
</dbReference>
<dbReference type="Pfam" id="PF00072">
    <property type="entry name" value="Response_reg"/>
    <property type="match status" value="1"/>
</dbReference>
<reference evidence="9" key="1">
    <citation type="journal article" date="2021" name="bioRxiv">
        <title>Unraveling nitrogen, sulfur and carbon metabolic pathways and microbial community transcriptional responses to substrate deprivation and toxicity stresses in a bioreactor mimicking anoxic brackish coastal sediment conditions.</title>
        <authorList>
            <person name="Martins P.D."/>
            <person name="Echeveste M.J."/>
            <person name="Arshad A."/>
            <person name="Kurth J."/>
            <person name="Ouboter H."/>
            <person name="Jetten M.S.M."/>
            <person name="Welte C.U."/>
        </authorList>
    </citation>
    <scope>NUCLEOTIDE SEQUENCE</scope>
    <source>
        <strain evidence="9">MAG_39</strain>
    </source>
</reference>